<name>A0A1B9F9B3_9BACT</name>
<evidence type="ECO:0000256" key="3">
    <source>
        <dbReference type="ARBA" id="ARBA00022448"/>
    </source>
</evidence>
<dbReference type="InterPro" id="IPR058533">
    <property type="entry name" value="Cation_efflux_TM"/>
</dbReference>
<proteinExistence type="inferred from homology"/>
<reference evidence="12 13" key="1">
    <citation type="submission" date="2016-06" db="EMBL/GenBank/DDBJ databases">
        <title>Respiratory ammonification of nitrate coupled to the oxidation of elemental sulfur in deep-sea autotrophic thermophilic bacteria.</title>
        <authorList>
            <person name="Slobodkina G.B."/>
            <person name="Mardanov A.V."/>
            <person name="Ravin N.V."/>
            <person name="Frolova A.A."/>
            <person name="Viryasiv M.B."/>
            <person name="Chernyh N.A."/>
            <person name="Bonch-Osmolovskaya E.A."/>
            <person name="Slobodkin A.I."/>
        </authorList>
    </citation>
    <scope>NUCLEOTIDE SEQUENCE [LARGE SCALE GENOMIC DNA]</scope>
    <source>
        <strain evidence="12 13">S69</strain>
    </source>
</reference>
<dbReference type="Pfam" id="PF01545">
    <property type="entry name" value="Cation_efflux"/>
    <property type="match status" value="1"/>
</dbReference>
<keyword evidence="3" id="KW-0813">Transport</keyword>
<organism evidence="12 13">
    <name type="scientific">Dissulfuribacter thermophilus</name>
    <dbReference type="NCBI Taxonomy" id="1156395"/>
    <lineage>
        <taxon>Bacteria</taxon>
        <taxon>Pseudomonadati</taxon>
        <taxon>Thermodesulfobacteriota</taxon>
        <taxon>Dissulfuribacteria</taxon>
        <taxon>Dissulfuribacterales</taxon>
        <taxon>Dissulfuribacteraceae</taxon>
        <taxon>Dissulfuribacter</taxon>
    </lineage>
</organism>
<keyword evidence="13" id="KW-1185">Reference proteome</keyword>
<keyword evidence="4 9" id="KW-0812">Transmembrane</keyword>
<evidence type="ECO:0000256" key="5">
    <source>
        <dbReference type="ARBA" id="ARBA00022906"/>
    </source>
</evidence>
<feature type="transmembrane region" description="Helical" evidence="9">
    <location>
        <begin position="171"/>
        <end position="191"/>
    </location>
</feature>
<keyword evidence="5" id="KW-0862">Zinc</keyword>
<evidence type="ECO:0000313" key="12">
    <source>
        <dbReference type="EMBL" id="OCC16509.1"/>
    </source>
</evidence>
<evidence type="ECO:0000256" key="7">
    <source>
        <dbReference type="ARBA" id="ARBA00023065"/>
    </source>
</evidence>
<sequence length="290" mass="32503">MGHGHHQDSSENIKVAFLLNLSFTILEFLGGYFTNSAAIFADAVHDLGDCLALAQAWYFERLSLREGDVRYTYGYKRFSIFGALISSVVLLVSSTFILIESIPRLISPETTYAPGIVVFAVVGVIVNGAAMFRLRHLKGLNARVVALHFLEDILGWIAVLIMGTILLFKEIYILDPILAIIITVYILVNVFKNIKGLFAVFMQAVPKGLDLKEIEKAIKGMGKVKDIHHLHLWSLDGEHHVLTAHIVVDCDITKEDYFSIKNKVKEVIAKFPIYHSTIEIELEGESCRMK</sequence>
<evidence type="ECO:0000259" key="10">
    <source>
        <dbReference type="Pfam" id="PF01545"/>
    </source>
</evidence>
<dbReference type="PATRIC" id="fig|1156395.6.peg.329"/>
<dbReference type="GO" id="GO:0005385">
    <property type="term" value="F:zinc ion transmembrane transporter activity"/>
    <property type="evidence" value="ECO:0007669"/>
    <property type="project" value="TreeGrafter"/>
</dbReference>
<dbReference type="InterPro" id="IPR027469">
    <property type="entry name" value="Cation_efflux_TMD_sf"/>
</dbReference>
<feature type="transmembrane region" description="Helical" evidence="9">
    <location>
        <begin position="111"/>
        <end position="132"/>
    </location>
</feature>
<accession>A0A1B9F9B3</accession>
<dbReference type="PANTHER" id="PTHR11562:SF17">
    <property type="entry name" value="RE54080P-RELATED"/>
    <property type="match status" value="1"/>
</dbReference>
<evidence type="ECO:0000256" key="2">
    <source>
        <dbReference type="ARBA" id="ARBA00008873"/>
    </source>
</evidence>
<dbReference type="AlphaFoldDB" id="A0A1B9F9B3"/>
<comment type="similarity">
    <text evidence="2">Belongs to the cation diffusion facilitator (CDF) transporter (TC 2.A.4) family. SLC30A subfamily.</text>
</comment>
<evidence type="ECO:0000256" key="9">
    <source>
        <dbReference type="SAM" id="Phobius"/>
    </source>
</evidence>
<dbReference type="SUPFAM" id="SSF161111">
    <property type="entry name" value="Cation efflux protein transmembrane domain-like"/>
    <property type="match status" value="1"/>
</dbReference>
<dbReference type="EMBL" id="MAGO01000001">
    <property type="protein sequence ID" value="OCC16509.1"/>
    <property type="molecule type" value="Genomic_DNA"/>
</dbReference>
<comment type="caution">
    <text evidence="12">The sequence shown here is derived from an EMBL/GenBank/DDBJ whole genome shotgun (WGS) entry which is preliminary data.</text>
</comment>
<dbReference type="InterPro" id="IPR036837">
    <property type="entry name" value="Cation_efflux_CTD_sf"/>
</dbReference>
<dbReference type="InterPro" id="IPR027470">
    <property type="entry name" value="Cation_efflux_CTD"/>
</dbReference>
<comment type="subcellular location">
    <subcellularLocation>
        <location evidence="1">Membrane</location>
        <topology evidence="1">Multi-pass membrane protein</topology>
    </subcellularLocation>
</comment>
<evidence type="ECO:0000256" key="6">
    <source>
        <dbReference type="ARBA" id="ARBA00022989"/>
    </source>
</evidence>
<keyword evidence="8 9" id="KW-0472">Membrane</keyword>
<dbReference type="NCBIfam" id="TIGR01297">
    <property type="entry name" value="CDF"/>
    <property type="match status" value="1"/>
</dbReference>
<evidence type="ECO:0000259" key="11">
    <source>
        <dbReference type="Pfam" id="PF16916"/>
    </source>
</evidence>
<dbReference type="InterPro" id="IPR050681">
    <property type="entry name" value="CDF/SLC30A"/>
</dbReference>
<feature type="domain" description="Cation efflux protein cytoplasmic" evidence="11">
    <location>
        <begin position="206"/>
        <end position="281"/>
    </location>
</feature>
<dbReference type="Gene3D" id="3.30.70.1350">
    <property type="entry name" value="Cation efflux protein, cytoplasmic domain"/>
    <property type="match status" value="1"/>
</dbReference>
<gene>
    <name evidence="12" type="ORF">DBT_0326</name>
</gene>
<keyword evidence="5" id="KW-0864">Zinc transport</keyword>
<dbReference type="InterPro" id="IPR002524">
    <property type="entry name" value="Cation_efflux"/>
</dbReference>
<feature type="transmembrane region" description="Helical" evidence="9">
    <location>
        <begin position="12"/>
        <end position="33"/>
    </location>
</feature>
<evidence type="ECO:0000256" key="4">
    <source>
        <dbReference type="ARBA" id="ARBA00022692"/>
    </source>
</evidence>
<dbReference type="SUPFAM" id="SSF160240">
    <property type="entry name" value="Cation efflux protein cytoplasmic domain-like"/>
    <property type="match status" value="1"/>
</dbReference>
<protein>
    <submittedName>
        <fullName evidence="12">Cobalt-zinc-cadmium resistance protein CzcD</fullName>
    </submittedName>
</protein>
<keyword evidence="6 9" id="KW-1133">Transmembrane helix</keyword>
<dbReference type="Pfam" id="PF16916">
    <property type="entry name" value="ZT_dimer"/>
    <property type="match status" value="1"/>
</dbReference>
<feature type="transmembrane region" description="Helical" evidence="9">
    <location>
        <begin position="80"/>
        <end position="99"/>
    </location>
</feature>
<evidence type="ECO:0000256" key="1">
    <source>
        <dbReference type="ARBA" id="ARBA00004141"/>
    </source>
</evidence>
<feature type="transmembrane region" description="Helical" evidence="9">
    <location>
        <begin position="144"/>
        <end position="165"/>
    </location>
</feature>
<dbReference type="PANTHER" id="PTHR11562">
    <property type="entry name" value="CATION EFFLUX PROTEIN/ ZINC TRANSPORTER"/>
    <property type="match status" value="1"/>
</dbReference>
<dbReference type="OrthoDB" id="9809646at2"/>
<keyword evidence="7" id="KW-0406">Ion transport</keyword>
<evidence type="ECO:0000256" key="8">
    <source>
        <dbReference type="ARBA" id="ARBA00023136"/>
    </source>
</evidence>
<dbReference type="Gene3D" id="1.20.1510.10">
    <property type="entry name" value="Cation efflux protein transmembrane domain"/>
    <property type="match status" value="1"/>
</dbReference>
<dbReference type="STRING" id="1156395.DBT_0326"/>
<feature type="domain" description="Cation efflux protein transmembrane" evidence="10">
    <location>
        <begin position="13"/>
        <end position="195"/>
    </location>
</feature>
<evidence type="ECO:0000313" key="13">
    <source>
        <dbReference type="Proteomes" id="UP000093080"/>
    </source>
</evidence>
<dbReference type="Proteomes" id="UP000093080">
    <property type="component" value="Unassembled WGS sequence"/>
</dbReference>
<dbReference type="RefSeq" id="WP_067615725.1">
    <property type="nucleotide sequence ID" value="NZ_MAGO01000001.1"/>
</dbReference>
<dbReference type="GO" id="GO:0005886">
    <property type="term" value="C:plasma membrane"/>
    <property type="evidence" value="ECO:0007669"/>
    <property type="project" value="TreeGrafter"/>
</dbReference>